<gene>
    <name evidence="1" type="ORF">S12H4_48511</name>
</gene>
<organism evidence="1">
    <name type="scientific">marine sediment metagenome</name>
    <dbReference type="NCBI Taxonomy" id="412755"/>
    <lineage>
        <taxon>unclassified sequences</taxon>
        <taxon>metagenomes</taxon>
        <taxon>ecological metagenomes</taxon>
    </lineage>
</organism>
<protein>
    <submittedName>
        <fullName evidence="1">Uncharacterized protein</fullName>
    </submittedName>
</protein>
<evidence type="ECO:0000313" key="1">
    <source>
        <dbReference type="EMBL" id="GAJ04734.1"/>
    </source>
</evidence>
<dbReference type="EMBL" id="BARW01030325">
    <property type="protein sequence ID" value="GAJ04734.1"/>
    <property type="molecule type" value="Genomic_DNA"/>
</dbReference>
<reference evidence="1" key="1">
    <citation type="journal article" date="2014" name="Front. Microbiol.">
        <title>High frequency of phylogenetically diverse reductive dehalogenase-homologous genes in deep subseafloor sedimentary metagenomes.</title>
        <authorList>
            <person name="Kawai M."/>
            <person name="Futagami T."/>
            <person name="Toyoda A."/>
            <person name="Takaki Y."/>
            <person name="Nishi S."/>
            <person name="Hori S."/>
            <person name="Arai W."/>
            <person name="Tsubouchi T."/>
            <person name="Morono Y."/>
            <person name="Uchiyama I."/>
            <person name="Ito T."/>
            <person name="Fujiyama A."/>
            <person name="Inagaki F."/>
            <person name="Takami H."/>
        </authorList>
    </citation>
    <scope>NUCLEOTIDE SEQUENCE</scope>
    <source>
        <strain evidence="1">Expedition CK06-06</strain>
    </source>
</reference>
<accession>X1THH0</accession>
<name>X1THH0_9ZZZZ</name>
<comment type="caution">
    <text evidence="1">The sequence shown here is derived from an EMBL/GenBank/DDBJ whole genome shotgun (WGS) entry which is preliminary data.</text>
</comment>
<proteinExistence type="predicted"/>
<dbReference type="AlphaFoldDB" id="X1THH0"/>
<feature type="non-terminal residue" evidence="1">
    <location>
        <position position="1"/>
    </location>
</feature>
<sequence>WEKCDYEVSEKCPSGSEIDWAWEVPVLSGADKTPQGSPTSFSWGSE</sequence>